<protein>
    <submittedName>
        <fullName evidence="1">Uncharacterized protein</fullName>
    </submittedName>
</protein>
<reference evidence="1" key="1">
    <citation type="journal article" date="2014" name="Front. Microbiol.">
        <title>High frequency of phylogenetically diverse reductive dehalogenase-homologous genes in deep subseafloor sedimentary metagenomes.</title>
        <authorList>
            <person name="Kawai M."/>
            <person name="Futagami T."/>
            <person name="Toyoda A."/>
            <person name="Takaki Y."/>
            <person name="Nishi S."/>
            <person name="Hori S."/>
            <person name="Arai W."/>
            <person name="Tsubouchi T."/>
            <person name="Morono Y."/>
            <person name="Uchiyama I."/>
            <person name="Ito T."/>
            <person name="Fujiyama A."/>
            <person name="Inagaki F."/>
            <person name="Takami H."/>
        </authorList>
    </citation>
    <scope>NUCLEOTIDE SEQUENCE</scope>
    <source>
        <strain evidence="1">Expedition CK06-06</strain>
    </source>
</reference>
<proteinExistence type="predicted"/>
<comment type="caution">
    <text evidence="1">The sequence shown here is derived from an EMBL/GenBank/DDBJ whole genome shotgun (WGS) entry which is preliminary data.</text>
</comment>
<dbReference type="EMBL" id="BART01029569">
    <property type="protein sequence ID" value="GAH08309.1"/>
    <property type="molecule type" value="Genomic_DNA"/>
</dbReference>
<evidence type="ECO:0000313" key="1">
    <source>
        <dbReference type="EMBL" id="GAH08309.1"/>
    </source>
</evidence>
<feature type="non-terminal residue" evidence="1">
    <location>
        <position position="58"/>
    </location>
</feature>
<dbReference type="AlphaFoldDB" id="X1DTK0"/>
<organism evidence="1">
    <name type="scientific">marine sediment metagenome</name>
    <dbReference type="NCBI Taxonomy" id="412755"/>
    <lineage>
        <taxon>unclassified sequences</taxon>
        <taxon>metagenomes</taxon>
        <taxon>ecological metagenomes</taxon>
    </lineage>
</organism>
<accession>X1DTK0</accession>
<sequence>MIRRFILLLNTSRFRLILPIVLLIYSLTFAASLFAQTSTESISDDDVNAIAKELYCPI</sequence>
<gene>
    <name evidence="1" type="ORF">S01H4_51846</name>
</gene>
<name>X1DTK0_9ZZZZ</name>